<proteinExistence type="predicted"/>
<accession>A0A0E9XHG7</accession>
<evidence type="ECO:0000313" key="1">
    <source>
        <dbReference type="EMBL" id="JAI01144.1"/>
    </source>
</evidence>
<sequence length="42" mass="4963">MYLGLDCFFCSSSYWEECSSNQRKSRACLCCTWMCSLFQKCL</sequence>
<organism evidence="1">
    <name type="scientific">Anguilla anguilla</name>
    <name type="common">European freshwater eel</name>
    <name type="synonym">Muraena anguilla</name>
    <dbReference type="NCBI Taxonomy" id="7936"/>
    <lineage>
        <taxon>Eukaryota</taxon>
        <taxon>Metazoa</taxon>
        <taxon>Chordata</taxon>
        <taxon>Craniata</taxon>
        <taxon>Vertebrata</taxon>
        <taxon>Euteleostomi</taxon>
        <taxon>Actinopterygii</taxon>
        <taxon>Neopterygii</taxon>
        <taxon>Teleostei</taxon>
        <taxon>Anguilliformes</taxon>
        <taxon>Anguillidae</taxon>
        <taxon>Anguilla</taxon>
    </lineage>
</organism>
<dbReference type="EMBL" id="GBXM01007434">
    <property type="protein sequence ID" value="JAI01144.1"/>
    <property type="molecule type" value="Transcribed_RNA"/>
</dbReference>
<reference evidence="1" key="2">
    <citation type="journal article" date="2015" name="Fish Shellfish Immunol.">
        <title>Early steps in the European eel (Anguilla anguilla)-Vibrio vulnificus interaction in the gills: Role of the RtxA13 toxin.</title>
        <authorList>
            <person name="Callol A."/>
            <person name="Pajuelo D."/>
            <person name="Ebbesson L."/>
            <person name="Teles M."/>
            <person name="MacKenzie S."/>
            <person name="Amaro C."/>
        </authorList>
    </citation>
    <scope>NUCLEOTIDE SEQUENCE</scope>
</reference>
<protein>
    <submittedName>
        <fullName evidence="1">Uncharacterized protein</fullName>
    </submittedName>
</protein>
<reference evidence="1" key="1">
    <citation type="submission" date="2014-11" db="EMBL/GenBank/DDBJ databases">
        <authorList>
            <person name="Amaro Gonzalez C."/>
        </authorList>
    </citation>
    <scope>NUCLEOTIDE SEQUENCE</scope>
</reference>
<name>A0A0E9XHG7_ANGAN</name>
<dbReference type="AlphaFoldDB" id="A0A0E9XHG7"/>